<protein>
    <submittedName>
        <fullName evidence="1">Uncharacterized protein</fullName>
    </submittedName>
</protein>
<reference evidence="1" key="1">
    <citation type="journal article" date="2016" name="Nat. Genet.">
        <title>A high-quality carrot genome assembly provides new insights into carotenoid accumulation and asterid genome evolution.</title>
        <authorList>
            <person name="Iorizzo M."/>
            <person name="Ellison S."/>
            <person name="Senalik D."/>
            <person name="Zeng P."/>
            <person name="Satapoomin P."/>
            <person name="Huang J."/>
            <person name="Bowman M."/>
            <person name="Iovene M."/>
            <person name="Sanseverino W."/>
            <person name="Cavagnaro P."/>
            <person name="Yildiz M."/>
            <person name="Macko-Podgorni A."/>
            <person name="Moranska E."/>
            <person name="Grzebelus E."/>
            <person name="Grzebelus D."/>
            <person name="Ashrafi H."/>
            <person name="Zheng Z."/>
            <person name="Cheng S."/>
            <person name="Spooner D."/>
            <person name="Van Deynze A."/>
            <person name="Simon P."/>
        </authorList>
    </citation>
    <scope>NUCLEOTIDE SEQUENCE</scope>
    <source>
        <tissue evidence="1">Leaf</tissue>
    </source>
</reference>
<evidence type="ECO:0000313" key="2">
    <source>
        <dbReference type="Proteomes" id="UP000077755"/>
    </source>
</evidence>
<keyword evidence="2" id="KW-1185">Reference proteome</keyword>
<name>A0A175YNY1_DAUCS</name>
<dbReference type="AlphaFoldDB" id="A0A175YNY1"/>
<dbReference type="Gramene" id="KZM85416">
    <property type="protein sequence ID" value="KZM85416"/>
    <property type="gene ID" value="DCAR_027162"/>
</dbReference>
<dbReference type="Proteomes" id="UP000077755">
    <property type="component" value="Chromosome 8"/>
</dbReference>
<gene>
    <name evidence="1" type="ORF">DCAR_0832392</name>
</gene>
<proteinExistence type="predicted"/>
<dbReference type="EMBL" id="CP093350">
    <property type="protein sequence ID" value="WOH12883.1"/>
    <property type="molecule type" value="Genomic_DNA"/>
</dbReference>
<reference evidence="1" key="2">
    <citation type="submission" date="2022-03" db="EMBL/GenBank/DDBJ databases">
        <title>Draft title - Genomic analysis of global carrot germplasm unveils the trajectory of domestication and the origin of high carotenoid orange carrot.</title>
        <authorList>
            <person name="Iorizzo M."/>
            <person name="Ellison S."/>
            <person name="Senalik D."/>
            <person name="Macko-Podgorni A."/>
            <person name="Grzebelus D."/>
            <person name="Bostan H."/>
            <person name="Rolling W."/>
            <person name="Curaba J."/>
            <person name="Simon P."/>
        </authorList>
    </citation>
    <scope>NUCLEOTIDE SEQUENCE</scope>
    <source>
        <tissue evidence="1">Leaf</tissue>
    </source>
</reference>
<sequence length="69" mass="7718">MVRLILAIYHSSKKLRESTVPPAHGVSTAAGTSKKSEFLRLKAQLDQARLQSSILAGCCHFLAFFFYLY</sequence>
<accession>A0A175YNY1</accession>
<evidence type="ECO:0000313" key="1">
    <source>
        <dbReference type="EMBL" id="WOH12883.1"/>
    </source>
</evidence>
<organism evidence="1 2">
    <name type="scientific">Daucus carota subsp. sativus</name>
    <name type="common">Carrot</name>
    <dbReference type="NCBI Taxonomy" id="79200"/>
    <lineage>
        <taxon>Eukaryota</taxon>
        <taxon>Viridiplantae</taxon>
        <taxon>Streptophyta</taxon>
        <taxon>Embryophyta</taxon>
        <taxon>Tracheophyta</taxon>
        <taxon>Spermatophyta</taxon>
        <taxon>Magnoliopsida</taxon>
        <taxon>eudicotyledons</taxon>
        <taxon>Gunneridae</taxon>
        <taxon>Pentapetalae</taxon>
        <taxon>asterids</taxon>
        <taxon>campanulids</taxon>
        <taxon>Apiales</taxon>
        <taxon>Apiaceae</taxon>
        <taxon>Apioideae</taxon>
        <taxon>Scandiceae</taxon>
        <taxon>Daucinae</taxon>
        <taxon>Daucus</taxon>
        <taxon>Daucus sect. Daucus</taxon>
    </lineage>
</organism>